<dbReference type="HOGENOM" id="CLU_2463757_0_0_9"/>
<reference evidence="1 2" key="2">
    <citation type="submission" date="2010-03" db="EMBL/GenBank/DDBJ databases">
        <authorList>
            <person name="Pajon A."/>
        </authorList>
    </citation>
    <scope>NUCLEOTIDE SEQUENCE [LARGE SCALE GENOMIC DNA]</scope>
    <source>
        <strain evidence="1 2">GD/7</strain>
    </source>
</reference>
<dbReference type="EMBL" id="FP929038">
    <property type="protein sequence ID" value="CBK79353.1"/>
    <property type="molecule type" value="Genomic_DNA"/>
</dbReference>
<evidence type="ECO:0000313" key="2">
    <source>
        <dbReference type="Proteomes" id="UP000008798"/>
    </source>
</evidence>
<dbReference type="RefSeq" id="WP_015512949.1">
    <property type="nucleotide sequence ID" value="NC_021009.1"/>
</dbReference>
<dbReference type="AlphaFoldDB" id="D4J4T2"/>
<dbReference type="Proteomes" id="UP000008798">
    <property type="component" value="Chromosome"/>
</dbReference>
<dbReference type="PATRIC" id="fig|717962.3.peg.235"/>
<dbReference type="KEGG" id="cct:CC1_04220"/>
<organism evidence="1 2">
    <name type="scientific">Coprococcus catus GD/7</name>
    <dbReference type="NCBI Taxonomy" id="717962"/>
    <lineage>
        <taxon>Bacteria</taxon>
        <taxon>Bacillati</taxon>
        <taxon>Bacillota</taxon>
        <taxon>Clostridia</taxon>
        <taxon>Lachnospirales</taxon>
        <taxon>Lachnospiraceae</taxon>
        <taxon>Coprococcus</taxon>
    </lineage>
</organism>
<reference evidence="1 2" key="1">
    <citation type="submission" date="2010-03" db="EMBL/GenBank/DDBJ databases">
        <title>The genome sequence of Coprococcus catus GD/7.</title>
        <authorList>
            <consortium name="metaHIT consortium -- http://www.metahit.eu/"/>
            <person name="Pajon A."/>
            <person name="Turner K."/>
            <person name="Parkhill J."/>
            <person name="Duncan S."/>
            <person name="Flint H."/>
        </authorList>
    </citation>
    <scope>NUCLEOTIDE SEQUENCE [LARGE SCALE GENOMIC DNA]</scope>
    <source>
        <strain evidence="1 2">GD/7</strain>
    </source>
</reference>
<dbReference type="STRING" id="717962.CC1_04220"/>
<gene>
    <name evidence="1" type="ORF">CC1_04220</name>
</gene>
<proteinExistence type="predicted"/>
<evidence type="ECO:0000313" key="1">
    <source>
        <dbReference type="EMBL" id="CBK79353.1"/>
    </source>
</evidence>
<sequence>MKMITEPFYITFMDICDIYTLEELRNYSSMADFVNKTGYIQSDSIYEGFSPGYVTNFENTALDKAKQWGYEDIDSYVAYLCQGRICKM</sequence>
<protein>
    <submittedName>
        <fullName evidence="1">Uncharacterized protein</fullName>
    </submittedName>
</protein>
<accession>D4J4T2</accession>
<name>D4J4T2_9FIRM</name>